<dbReference type="KEGG" id="tes:BW730_08600"/>
<proteinExistence type="predicted"/>
<accession>A0A1Q2CN52</accession>
<dbReference type="STRING" id="1332264.BW730_08600"/>
<dbReference type="RefSeq" id="WP_077685870.1">
    <property type="nucleotide sequence ID" value="NZ_CP019606.1"/>
</dbReference>
<dbReference type="Proteomes" id="UP000188145">
    <property type="component" value="Chromosome"/>
</dbReference>
<name>A0A1Q2CN52_9ACTN</name>
<organism evidence="1 2">
    <name type="scientific">Tessaracoccus aquimaris</name>
    <dbReference type="NCBI Taxonomy" id="1332264"/>
    <lineage>
        <taxon>Bacteria</taxon>
        <taxon>Bacillati</taxon>
        <taxon>Actinomycetota</taxon>
        <taxon>Actinomycetes</taxon>
        <taxon>Propionibacteriales</taxon>
        <taxon>Propionibacteriaceae</taxon>
        <taxon>Tessaracoccus</taxon>
    </lineage>
</organism>
<dbReference type="EMBL" id="CP019606">
    <property type="protein sequence ID" value="AQP47539.1"/>
    <property type="molecule type" value="Genomic_DNA"/>
</dbReference>
<evidence type="ECO:0000313" key="1">
    <source>
        <dbReference type="EMBL" id="AQP47539.1"/>
    </source>
</evidence>
<reference evidence="2" key="1">
    <citation type="submission" date="2017-02" db="EMBL/GenBank/DDBJ databases">
        <title>Tessaracoccus aquaemaris sp. nov., isolated from the intestine of a Korean rockfish, Sebastes schlegelii, in a marine aquaculture pond.</title>
        <authorList>
            <person name="Tak E.J."/>
            <person name="Bae J.-W."/>
        </authorList>
    </citation>
    <scope>NUCLEOTIDE SEQUENCE [LARGE SCALE GENOMIC DNA]</scope>
    <source>
        <strain evidence="2">NSG39</strain>
    </source>
</reference>
<dbReference type="OrthoDB" id="3078287at2"/>
<protein>
    <submittedName>
        <fullName evidence="1">Uncharacterized protein</fullName>
    </submittedName>
</protein>
<sequence length="173" mass="18847">MQLILVYDGVIPSARQRKSREIAHIRQCLSAQVRGFVDSVWQKGLDPTYHARQVGSRTYEFVIGSALRNVADVDVLLLTPPGRPSPGDIDNRLKALTDALACPSSEQADGAEEGDDGLICVLQDDRLIHRRAVTERTRFGQPPNSRASLAVITVTILNDPEARSSYGGAVLAQ</sequence>
<evidence type="ECO:0000313" key="2">
    <source>
        <dbReference type="Proteomes" id="UP000188145"/>
    </source>
</evidence>
<dbReference type="AlphaFoldDB" id="A0A1Q2CN52"/>
<keyword evidence="2" id="KW-1185">Reference proteome</keyword>
<gene>
    <name evidence="1" type="ORF">BW730_08600</name>
</gene>